<proteinExistence type="predicted"/>
<dbReference type="OrthoDB" id="837641at2"/>
<accession>A0A4R6T8Q2</accession>
<protein>
    <submittedName>
        <fullName evidence="1">Uncharacterized protein</fullName>
    </submittedName>
</protein>
<comment type="caution">
    <text evidence="1">The sequence shown here is derived from an EMBL/GenBank/DDBJ whole genome shotgun (WGS) entry which is preliminary data.</text>
</comment>
<dbReference type="EMBL" id="SNYF01000005">
    <property type="protein sequence ID" value="TDQ18609.1"/>
    <property type="molecule type" value="Genomic_DNA"/>
</dbReference>
<dbReference type="AlphaFoldDB" id="A0A4R6T8Q2"/>
<reference evidence="1 2" key="1">
    <citation type="submission" date="2019-03" db="EMBL/GenBank/DDBJ databases">
        <title>Genomic Encyclopedia of Type Strains, Phase III (KMG-III): the genomes of soil and plant-associated and newly described type strains.</title>
        <authorList>
            <person name="Whitman W."/>
        </authorList>
    </citation>
    <scope>NUCLEOTIDE SEQUENCE [LARGE SCALE GENOMIC DNA]</scope>
    <source>
        <strain evidence="1 2">CECT 8446</strain>
    </source>
</reference>
<dbReference type="RefSeq" id="WP_133552180.1">
    <property type="nucleotide sequence ID" value="NZ_SNYF01000005.1"/>
</dbReference>
<keyword evidence="2" id="KW-1185">Reference proteome</keyword>
<sequence length="192" mass="22527">MRKSTTQIIESLPALRTSDLKYWETVSNQYLSGRDNSLLPYWVTYELSSEGLILNYYLNGSQSEQFIEILFEPSNLGIGDVWYFSCPASGRRCRKLVLWKGKFVHQSSIDHVFYRQQTQSLPERTSKKWIRKYGKYLELLSQQEKPYYKPTYAGYSTKLAVRATQALHRYAIAIQNQNEVWAWFGQKPKNQG</sequence>
<name>A0A4R6T8Q2_9BACT</name>
<evidence type="ECO:0000313" key="2">
    <source>
        <dbReference type="Proteomes" id="UP000294535"/>
    </source>
</evidence>
<organism evidence="1 2">
    <name type="scientific">Algoriphagus boseongensis</name>
    <dbReference type="NCBI Taxonomy" id="1442587"/>
    <lineage>
        <taxon>Bacteria</taxon>
        <taxon>Pseudomonadati</taxon>
        <taxon>Bacteroidota</taxon>
        <taxon>Cytophagia</taxon>
        <taxon>Cytophagales</taxon>
        <taxon>Cyclobacteriaceae</taxon>
        <taxon>Algoriphagus</taxon>
    </lineage>
</organism>
<evidence type="ECO:0000313" key="1">
    <source>
        <dbReference type="EMBL" id="TDQ18609.1"/>
    </source>
</evidence>
<gene>
    <name evidence="1" type="ORF">DFQ04_0414</name>
</gene>
<dbReference type="Proteomes" id="UP000294535">
    <property type="component" value="Unassembled WGS sequence"/>
</dbReference>